<proteinExistence type="predicted"/>
<accession>A0ACD1G439</accession>
<name>A0ACD1G439_9EURO</name>
<dbReference type="Proteomes" id="UP000249057">
    <property type="component" value="Unassembled WGS sequence"/>
</dbReference>
<evidence type="ECO:0000313" key="1">
    <source>
        <dbReference type="EMBL" id="RAH44005.1"/>
    </source>
</evidence>
<keyword evidence="2" id="KW-1185">Reference proteome</keyword>
<dbReference type="EMBL" id="KZ825357">
    <property type="protein sequence ID" value="RAH44005.1"/>
    <property type="molecule type" value="Genomic_DNA"/>
</dbReference>
<gene>
    <name evidence="1" type="ORF">BO95DRAFT_444573</name>
</gene>
<reference evidence="1" key="1">
    <citation type="submission" date="2018-02" db="EMBL/GenBank/DDBJ databases">
        <title>The genomes of Aspergillus section Nigri reveals drivers in fungal speciation.</title>
        <authorList>
            <consortium name="DOE Joint Genome Institute"/>
            <person name="Vesth T.C."/>
            <person name="Nybo J."/>
            <person name="Theobald S."/>
            <person name="Brandl J."/>
            <person name="Frisvad J.C."/>
            <person name="Nielsen K.F."/>
            <person name="Lyhne E.K."/>
            <person name="Kogle M.E."/>
            <person name="Kuo A."/>
            <person name="Riley R."/>
            <person name="Clum A."/>
            <person name="Nolan M."/>
            <person name="Lipzen A."/>
            <person name="Salamov A."/>
            <person name="Henrissat B."/>
            <person name="Wiebenga A."/>
            <person name="De vries R.P."/>
            <person name="Grigoriev I.V."/>
            <person name="Mortensen U.H."/>
            <person name="Andersen M.R."/>
            <person name="Baker S.E."/>
        </authorList>
    </citation>
    <scope>NUCLEOTIDE SEQUENCE</scope>
    <source>
        <strain evidence="1">CBS 621.78</strain>
    </source>
</reference>
<protein>
    <submittedName>
        <fullName evidence="1">Uncharacterized protein</fullName>
    </submittedName>
</protein>
<organism evidence="1 2">
    <name type="scientific">Aspergillus brunneoviolaceus CBS 621.78</name>
    <dbReference type="NCBI Taxonomy" id="1450534"/>
    <lineage>
        <taxon>Eukaryota</taxon>
        <taxon>Fungi</taxon>
        <taxon>Dikarya</taxon>
        <taxon>Ascomycota</taxon>
        <taxon>Pezizomycotina</taxon>
        <taxon>Eurotiomycetes</taxon>
        <taxon>Eurotiomycetidae</taxon>
        <taxon>Eurotiales</taxon>
        <taxon>Aspergillaceae</taxon>
        <taxon>Aspergillus</taxon>
        <taxon>Aspergillus subgen. Circumdati</taxon>
    </lineage>
</organism>
<sequence>MSWVGKPSLLPMPVCKSCCWIASCQAKTSHPSYPSSRFDCQWHSNRARFLSGSGPKYAVRLKAFPNPVASIHTLPVCCMSKIENDPIGLGGVLLYHDHGCGRNVFPANMSTRAHDGEHTPLAMAGRGKSLRPR</sequence>
<evidence type="ECO:0000313" key="2">
    <source>
        <dbReference type="Proteomes" id="UP000249057"/>
    </source>
</evidence>